<keyword evidence="2" id="KW-1185">Reference proteome</keyword>
<feature type="region of interest" description="Disordered" evidence="1">
    <location>
        <begin position="63"/>
        <end position="87"/>
    </location>
</feature>
<evidence type="ECO:0000313" key="3">
    <source>
        <dbReference type="WBParaSite" id="TMUE_3000013132.1"/>
    </source>
</evidence>
<dbReference type="AlphaFoldDB" id="A0A5S6R1U9"/>
<reference evidence="3" key="1">
    <citation type="submission" date="2019-12" db="UniProtKB">
        <authorList>
            <consortium name="WormBaseParasite"/>
        </authorList>
    </citation>
    <scope>IDENTIFICATION</scope>
</reference>
<organism evidence="2 3">
    <name type="scientific">Trichuris muris</name>
    <name type="common">Mouse whipworm</name>
    <dbReference type="NCBI Taxonomy" id="70415"/>
    <lineage>
        <taxon>Eukaryota</taxon>
        <taxon>Metazoa</taxon>
        <taxon>Ecdysozoa</taxon>
        <taxon>Nematoda</taxon>
        <taxon>Enoplea</taxon>
        <taxon>Dorylaimia</taxon>
        <taxon>Trichinellida</taxon>
        <taxon>Trichuridae</taxon>
        <taxon>Trichuris</taxon>
    </lineage>
</organism>
<accession>A0A5S6R1U9</accession>
<dbReference type="Proteomes" id="UP000046395">
    <property type="component" value="Unassembled WGS sequence"/>
</dbReference>
<evidence type="ECO:0000313" key="2">
    <source>
        <dbReference type="Proteomes" id="UP000046395"/>
    </source>
</evidence>
<protein>
    <submittedName>
        <fullName evidence="3">Male-enhanced antigen 1</fullName>
    </submittedName>
</protein>
<name>A0A5S6R1U9_TRIMR</name>
<proteinExistence type="predicted"/>
<sequence>MTIERRLPEPLSPSTDVSDVGEESDLESDYELLGEIDVEDGSIPNLGNFINHPVVINLFDFSRGSQNDATPTADAPQSEDEEIDLSRWRSAPVPLLDSETANPNSSGGVAGGHVGGSMIMRECMGGLPIPEELVPEWAALVPENVWRGFVRASTNERNDHQVN</sequence>
<evidence type="ECO:0000256" key="1">
    <source>
        <dbReference type="SAM" id="MobiDB-lite"/>
    </source>
</evidence>
<feature type="region of interest" description="Disordered" evidence="1">
    <location>
        <begin position="1"/>
        <end position="27"/>
    </location>
</feature>
<dbReference type="WBParaSite" id="TMUE_3000013132.1">
    <property type="protein sequence ID" value="TMUE_3000013132.1"/>
    <property type="gene ID" value="WBGene00302884"/>
</dbReference>